<evidence type="ECO:0000313" key="6">
    <source>
        <dbReference type="EMBL" id="RML56744.1"/>
    </source>
</evidence>
<evidence type="ECO:0000256" key="3">
    <source>
        <dbReference type="ARBA" id="ARBA00023048"/>
    </source>
</evidence>
<gene>
    <name evidence="6" type="ORF">ALQ94_00018</name>
</gene>
<reference evidence="6 7" key="1">
    <citation type="submission" date="2018-08" db="EMBL/GenBank/DDBJ databases">
        <title>Recombination of ecologically and evolutionarily significant loci maintains genetic cohesion in the Pseudomonas syringae species complex.</title>
        <authorList>
            <person name="Dillon M."/>
            <person name="Thakur S."/>
            <person name="Almeida R.N.D."/>
            <person name="Weir B.S."/>
            <person name="Guttman D.S."/>
        </authorList>
    </citation>
    <scope>NUCLEOTIDE SEQUENCE [LARGE SCALE GENOMIC DNA]</scope>
    <source>
        <strain evidence="6 7">19322</strain>
    </source>
</reference>
<feature type="domain" description="Pyosin/cloacin translocation" evidence="5">
    <location>
        <begin position="410"/>
        <end position="540"/>
    </location>
</feature>
<dbReference type="Proteomes" id="UP000277952">
    <property type="component" value="Unassembled WGS sequence"/>
</dbReference>
<dbReference type="Pfam" id="PF06958">
    <property type="entry name" value="Pyocin_S"/>
    <property type="match status" value="1"/>
</dbReference>
<keyword evidence="4" id="KW-0175">Coiled coil</keyword>
<feature type="coiled-coil region" evidence="4">
    <location>
        <begin position="231"/>
        <end position="305"/>
    </location>
</feature>
<evidence type="ECO:0000259" key="5">
    <source>
        <dbReference type="Pfam" id="PF06958"/>
    </source>
</evidence>
<protein>
    <submittedName>
        <fullName evidence="6">Colicin/pyosin nuclease protein</fullName>
    </submittedName>
</protein>
<evidence type="ECO:0000256" key="2">
    <source>
        <dbReference type="ARBA" id="ARBA00023022"/>
    </source>
</evidence>
<name>A0A3M2WYX5_PSEA0</name>
<comment type="caution">
    <text evidence="6">The sequence shown here is derived from an EMBL/GenBank/DDBJ whole genome shotgun (WGS) entry which is preliminary data.</text>
</comment>
<sequence length="684" mass="73842">MHMPQNVITLPPTIVTPVQPLPRPLGPLPGAGVVARPLRWDGTIPANHEIDAFFSKRGIRNEQYRMSVIMTAFSTQRSIDQSYIDFLPFLPADVDSEISATVGHYNLPELETAKFEKNVVDSLISQSTAELAKSNEGAHAFFGRHVLAVEIKKSSVDFLNIFQTRRDLGSPLDVYKSWEASVAAAYRAKILEEKIRILTERSVSLSHTIAAAQSREDARIAAETESTRLAVEAAEQARLAAEVEAQRIAAETAEHARVVAEAEAKRVADEQTLLAAEAEARRVAAEAAEQARMEAEAQAQRDADEHARVTAEAQALEAGKTLRLPEAGTPQLGAVAGVISVTAGSGLFLDAAIQAAIEILTALVGTAVSSTTAVGIGTLLYSPSLGNGELPGRMLDLPARVLMPDLPDTLNDVAATGGTVDMPYRIYGDQSKYSVVATQAEGGFSPKVPVRVLILDPVANAYTFTTSDTPPITLTFPIAAPENSSTTTVAQPIETQAYTGITLEPIEVKAEPLPATSPLDIRDAIYVYPVNSGLPPVYVVFSSPYEGATTKGEHSGRMYDPDNAGGPTQNLDWTSASVTQNGIDLVKLHTGRFEPSDANAVMIDRLEKILRSELSMTDTDKRFYTHELRELERYRALGVADGVEGEVWNNAHTATLEDYKLKDSSESFYTPEAITAENKQVYGE</sequence>
<dbReference type="SUPFAM" id="SSF69369">
    <property type="entry name" value="Cloacin translocation domain"/>
    <property type="match status" value="1"/>
</dbReference>
<dbReference type="EMBL" id="RBNS01000060">
    <property type="protein sequence ID" value="RML56744.1"/>
    <property type="molecule type" value="Genomic_DNA"/>
</dbReference>
<dbReference type="GO" id="GO:0031640">
    <property type="term" value="P:killing of cells of another organism"/>
    <property type="evidence" value="ECO:0007669"/>
    <property type="project" value="UniProtKB-KW"/>
</dbReference>
<keyword evidence="3" id="KW-0078">Bacteriocin</keyword>
<accession>A0A3M2WYX5</accession>
<keyword evidence="2" id="KW-0044">Antibiotic</keyword>
<organism evidence="6 7">
    <name type="scientific">Pseudomonas amygdali pv. morsprunorum</name>
    <dbReference type="NCBI Taxonomy" id="129138"/>
    <lineage>
        <taxon>Bacteria</taxon>
        <taxon>Pseudomonadati</taxon>
        <taxon>Pseudomonadota</taxon>
        <taxon>Gammaproteobacteria</taxon>
        <taxon>Pseudomonadales</taxon>
        <taxon>Pseudomonadaceae</taxon>
        <taxon>Pseudomonas</taxon>
        <taxon>Pseudomonas amygdali</taxon>
    </lineage>
</organism>
<dbReference type="GO" id="GO:0042742">
    <property type="term" value="P:defense response to bacterium"/>
    <property type="evidence" value="ECO:0007669"/>
    <property type="project" value="UniProtKB-KW"/>
</dbReference>
<dbReference type="InterPro" id="IPR036302">
    <property type="entry name" value="Pyosin/cloacin_T_dom_sf"/>
</dbReference>
<proteinExistence type="predicted"/>
<dbReference type="InterPro" id="IPR016128">
    <property type="entry name" value="Pyosin/cloacin_T_dom"/>
</dbReference>
<evidence type="ECO:0000256" key="4">
    <source>
        <dbReference type="SAM" id="Coils"/>
    </source>
</evidence>
<evidence type="ECO:0000313" key="7">
    <source>
        <dbReference type="Proteomes" id="UP000277952"/>
    </source>
</evidence>
<dbReference type="AlphaFoldDB" id="A0A3M2WYX5"/>
<keyword evidence="1" id="KW-0929">Antimicrobial</keyword>
<evidence type="ECO:0000256" key="1">
    <source>
        <dbReference type="ARBA" id="ARBA00022529"/>
    </source>
</evidence>